<sequence length="73" mass="7937">MRFPIWVSGRLLTTLCAFLTLAASTAAAQTPDRPLLRNDDGLPTLAPLLAEVTHAVVNISVECRQTSEMNPLF</sequence>
<dbReference type="EMBL" id="OMOQ01000001">
    <property type="protein sequence ID" value="SPH17469.1"/>
    <property type="molecule type" value="Genomic_DNA"/>
</dbReference>
<keyword evidence="1" id="KW-0732">Signal</keyword>
<dbReference type="Proteomes" id="UP000244924">
    <property type="component" value="Unassembled WGS sequence"/>
</dbReference>
<accession>A0A2R8B4C4</accession>
<protein>
    <submittedName>
        <fullName evidence="2">Uncharacterized protein</fullName>
    </submittedName>
</protein>
<name>A0A2R8B4C4_9RHOB</name>
<feature type="chain" id="PRO_5015355635" evidence="1">
    <location>
        <begin position="29"/>
        <end position="73"/>
    </location>
</feature>
<reference evidence="2 3" key="1">
    <citation type="submission" date="2018-03" db="EMBL/GenBank/DDBJ databases">
        <authorList>
            <person name="Keele B.F."/>
        </authorList>
    </citation>
    <scope>NUCLEOTIDE SEQUENCE [LARGE SCALE GENOMIC DNA]</scope>
    <source>
        <strain evidence="2 3">CECT 8626</strain>
    </source>
</reference>
<dbReference type="RefSeq" id="WP_108851915.1">
    <property type="nucleotide sequence ID" value="NZ_OMOQ01000001.1"/>
</dbReference>
<organism evidence="2 3">
    <name type="scientific">Albidovulum aquaemixtae</name>
    <dbReference type="NCBI Taxonomy" id="1542388"/>
    <lineage>
        <taxon>Bacteria</taxon>
        <taxon>Pseudomonadati</taxon>
        <taxon>Pseudomonadota</taxon>
        <taxon>Alphaproteobacteria</taxon>
        <taxon>Rhodobacterales</taxon>
        <taxon>Paracoccaceae</taxon>
        <taxon>Albidovulum</taxon>
    </lineage>
</organism>
<feature type="signal peptide" evidence="1">
    <location>
        <begin position="1"/>
        <end position="28"/>
    </location>
</feature>
<evidence type="ECO:0000256" key="1">
    <source>
        <dbReference type="SAM" id="SignalP"/>
    </source>
</evidence>
<evidence type="ECO:0000313" key="2">
    <source>
        <dbReference type="EMBL" id="SPH17469.1"/>
    </source>
</evidence>
<proteinExistence type="predicted"/>
<evidence type="ECO:0000313" key="3">
    <source>
        <dbReference type="Proteomes" id="UP000244924"/>
    </source>
</evidence>
<keyword evidence="3" id="KW-1185">Reference proteome</keyword>
<gene>
    <name evidence="2" type="ORF">DEA8626_00992</name>
</gene>
<dbReference type="AlphaFoldDB" id="A0A2R8B4C4"/>